<protein>
    <recommendedName>
        <fullName evidence="2">histidine kinase</fullName>
        <ecNumber evidence="2">2.7.13.3</ecNumber>
    </recommendedName>
</protein>
<dbReference type="InterPro" id="IPR005467">
    <property type="entry name" value="His_kinase_dom"/>
</dbReference>
<feature type="compositionally biased region" description="Low complexity" evidence="8">
    <location>
        <begin position="623"/>
        <end position="643"/>
    </location>
</feature>
<evidence type="ECO:0000256" key="2">
    <source>
        <dbReference type="ARBA" id="ARBA00012438"/>
    </source>
</evidence>
<dbReference type="RefSeq" id="WP_344191978.1">
    <property type="nucleotide sequence ID" value="NZ_BAAARN010000001.1"/>
</dbReference>
<feature type="compositionally biased region" description="Low complexity" evidence="8">
    <location>
        <begin position="985"/>
        <end position="1011"/>
    </location>
</feature>
<feature type="region of interest" description="Disordered" evidence="8">
    <location>
        <begin position="619"/>
        <end position="664"/>
    </location>
</feature>
<feature type="compositionally biased region" description="Polar residues" evidence="8">
    <location>
        <begin position="1018"/>
        <end position="1039"/>
    </location>
</feature>
<dbReference type="Proteomes" id="UP001501326">
    <property type="component" value="Unassembled WGS sequence"/>
</dbReference>
<feature type="compositionally biased region" description="Gly residues" evidence="8">
    <location>
        <begin position="715"/>
        <end position="727"/>
    </location>
</feature>
<dbReference type="PANTHER" id="PTHR45436:SF5">
    <property type="entry name" value="SENSOR HISTIDINE KINASE TRCS"/>
    <property type="match status" value="1"/>
</dbReference>
<evidence type="ECO:0000256" key="8">
    <source>
        <dbReference type="SAM" id="MobiDB-lite"/>
    </source>
</evidence>
<evidence type="ECO:0000313" key="12">
    <source>
        <dbReference type="Proteomes" id="UP001501326"/>
    </source>
</evidence>
<feature type="region of interest" description="Disordered" evidence="8">
    <location>
        <begin position="873"/>
        <end position="1065"/>
    </location>
</feature>
<accession>A0ABN3UMB7</accession>
<feature type="compositionally biased region" description="Polar residues" evidence="8">
    <location>
        <begin position="1203"/>
        <end position="1213"/>
    </location>
</feature>
<reference evidence="11 12" key="1">
    <citation type="journal article" date="2019" name="Int. J. Syst. Evol. Microbiol.">
        <title>The Global Catalogue of Microorganisms (GCM) 10K type strain sequencing project: providing services to taxonomists for standard genome sequencing and annotation.</title>
        <authorList>
            <consortium name="The Broad Institute Genomics Platform"/>
            <consortium name="The Broad Institute Genome Sequencing Center for Infectious Disease"/>
            <person name="Wu L."/>
            <person name="Ma J."/>
        </authorList>
    </citation>
    <scope>NUCLEOTIDE SEQUENCE [LARGE SCALE GENOMIC DNA]</scope>
    <source>
        <strain evidence="11 12">JCM 16378</strain>
    </source>
</reference>
<proteinExistence type="predicted"/>
<comment type="caution">
    <text evidence="11">The sequence shown here is derived from an EMBL/GenBank/DDBJ whole genome shotgun (WGS) entry which is preliminary data.</text>
</comment>
<dbReference type="Gene3D" id="6.10.340.10">
    <property type="match status" value="1"/>
</dbReference>
<comment type="catalytic activity">
    <reaction evidence="1">
        <text>ATP + protein L-histidine = ADP + protein N-phospho-L-histidine.</text>
        <dbReference type="EC" id="2.7.13.3"/>
    </reaction>
</comment>
<feature type="transmembrane region" description="Helical" evidence="9">
    <location>
        <begin position="26"/>
        <end position="45"/>
    </location>
</feature>
<feature type="compositionally biased region" description="Basic and acidic residues" evidence="8">
    <location>
        <begin position="1214"/>
        <end position="1228"/>
    </location>
</feature>
<evidence type="ECO:0000256" key="6">
    <source>
        <dbReference type="ARBA" id="ARBA00022777"/>
    </source>
</evidence>
<dbReference type="InterPro" id="IPR036890">
    <property type="entry name" value="HATPase_C_sf"/>
</dbReference>
<feature type="compositionally biased region" description="Low complexity" evidence="8">
    <location>
        <begin position="704"/>
        <end position="714"/>
    </location>
</feature>
<dbReference type="EC" id="2.7.13.3" evidence="2"/>
<dbReference type="Gene3D" id="3.30.565.10">
    <property type="entry name" value="Histidine kinase-like ATPase, C-terminal domain"/>
    <property type="match status" value="1"/>
</dbReference>
<keyword evidence="5 9" id="KW-0812">Transmembrane</keyword>
<feature type="transmembrane region" description="Helical" evidence="9">
    <location>
        <begin position="294"/>
        <end position="316"/>
    </location>
</feature>
<dbReference type="PROSITE" id="PS50109">
    <property type="entry name" value="HIS_KIN"/>
    <property type="match status" value="1"/>
</dbReference>
<sequence length="1228" mass="126694">MSRLQSVAGRVPQGWSFGHWPLRRKLAAAVALPVILAFVFGGLRVQSDVTSAQQLSRAADTVQVIRPIVDYNLAVQRLAAAGSVGGSGVISAITRYESAAADLRIALKVPGIPETVKRNAQSALALGQAVRTAKTQNGFSDVVIDRSGNIATLLSTAVSDLGLSDDSASAKIVVSLQDTIAAQRAMTGQQLNLANADDGAAALRAIGQTGAETAALTRLQSNGFGDATQIRQLLNESGRRASTLQQETQDAEQIAALAPVIESSNAEYSKLIDSELSALESNLRERASAFRDTAILNAVLVAVALLAALTIVLALLRSLLTPIRAVRQGALDVAQKRLPEAVAAMRDGTEPPAFVAIPVHTREEMGQLARAVDDLHTQALTLAGDQARLRVQVGHMFETLSRRSTSLIDQQLSLIERLESDEEDPKRLQSLFRLDHLAARMRRNSDSLLVLAGTSTRRGFSGAVSVSDAVRAAVSEVENYERIDIGDTSNDQVLGAVGSDLIHLVAEVIDNALAYSPPTTRVDIRGARTPEGGLLVEVSDRGLGMPPKELAALNDRLAHGGDITPDTARRMGLFVVGSLAKRHGIAVRLRRNGDDRPGITVSVHLPAGLLADTAGRADRPVRPAAKPAAAPAPAALAAPTAPAVGGTTKAGLPTRVRGASGAPSPVVDAAKKVLPTRTPGAHGPTSADAITAVPIKPVIEGAAAAEAKPATNGHGTNGTNGTNGHGTNGQADDAKVAEAKAAADAKAVADAKAADEAKAADAAARVEADRAETARIEADRAETARIEAARAAEAKAAADAKAVADAKAAEEAATQVATGMPAEAKAAAEAKAVEEAKAAEVAEAARLKATQDAEIAAQAEAARAAAEQASAAAATDAAPRSAAGLPMRKPRATGITEATEFGAAPATDSTDSSGTADTADKAGDKGKGSRLTSWLPSRKAAEAARVEAEEAETHRMPSNLSAWLEHRAAVTEAREKAERGETETESSTDAGTDATTEAASVEVAETTELTVPDAWVSEATSTDQPSTGGTDAPATTEQGLPTRVPGASGSTTPVEAEPEPFAGRPALRAHNTSFFGARKAVAAPEADATPVVEADTTPQTAPAVEVPVAVATDTAPIQDTTVDQVEEQIDVQADPQASSASAAAETTPIFRSMMSSSGLPMRRPGTTMNPTTNPGESDAQAEEPAAPATSRRDPEAIRRSLNRHQNGVSTARTEAQDGTHREEADVHH</sequence>
<feature type="compositionally biased region" description="Basic and acidic residues" evidence="8">
    <location>
        <begin position="918"/>
        <end position="927"/>
    </location>
</feature>
<gene>
    <name evidence="11" type="ORF">GCM10009867_16230</name>
</gene>
<name>A0ABN3UMB7_9MICO</name>
<keyword evidence="6" id="KW-0418">Kinase</keyword>
<evidence type="ECO:0000256" key="3">
    <source>
        <dbReference type="ARBA" id="ARBA00022553"/>
    </source>
</evidence>
<feature type="compositionally biased region" description="Low complexity" evidence="8">
    <location>
        <begin position="1160"/>
        <end position="1175"/>
    </location>
</feature>
<evidence type="ECO:0000256" key="5">
    <source>
        <dbReference type="ARBA" id="ARBA00022692"/>
    </source>
</evidence>
<keyword evidence="3" id="KW-0597">Phosphoprotein</keyword>
<feature type="domain" description="Histidine kinase" evidence="10">
    <location>
        <begin position="501"/>
        <end position="609"/>
    </location>
</feature>
<feature type="region of interest" description="Disordered" evidence="8">
    <location>
        <begin position="1131"/>
        <end position="1228"/>
    </location>
</feature>
<feature type="compositionally biased region" description="Basic and acidic residues" evidence="8">
    <location>
        <begin position="964"/>
        <end position="982"/>
    </location>
</feature>
<feature type="region of interest" description="Disordered" evidence="8">
    <location>
        <begin position="704"/>
        <end position="737"/>
    </location>
</feature>
<feature type="compositionally biased region" description="Low complexity" evidence="8">
    <location>
        <begin position="873"/>
        <end position="883"/>
    </location>
</feature>
<dbReference type="InterPro" id="IPR003594">
    <property type="entry name" value="HATPase_dom"/>
</dbReference>
<keyword evidence="7 9" id="KW-1133">Transmembrane helix</keyword>
<feature type="compositionally biased region" description="Low complexity" evidence="8">
    <location>
        <begin position="903"/>
        <end position="917"/>
    </location>
</feature>
<keyword evidence="9" id="KW-0472">Membrane</keyword>
<evidence type="ECO:0000256" key="9">
    <source>
        <dbReference type="SAM" id="Phobius"/>
    </source>
</evidence>
<evidence type="ECO:0000256" key="7">
    <source>
        <dbReference type="ARBA" id="ARBA00022989"/>
    </source>
</evidence>
<dbReference type="SMART" id="SM00387">
    <property type="entry name" value="HATPase_c"/>
    <property type="match status" value="1"/>
</dbReference>
<dbReference type="PANTHER" id="PTHR45436">
    <property type="entry name" value="SENSOR HISTIDINE KINASE YKOH"/>
    <property type="match status" value="1"/>
</dbReference>
<keyword evidence="12" id="KW-1185">Reference proteome</keyword>
<dbReference type="InterPro" id="IPR050428">
    <property type="entry name" value="TCS_sensor_his_kinase"/>
</dbReference>
<keyword evidence="4" id="KW-0808">Transferase</keyword>
<evidence type="ECO:0000313" key="11">
    <source>
        <dbReference type="EMBL" id="GAA2734966.1"/>
    </source>
</evidence>
<dbReference type="SUPFAM" id="SSF55874">
    <property type="entry name" value="ATPase domain of HSP90 chaperone/DNA topoisomerase II/histidine kinase"/>
    <property type="match status" value="1"/>
</dbReference>
<dbReference type="EMBL" id="BAAARN010000001">
    <property type="protein sequence ID" value="GAA2734966.1"/>
    <property type="molecule type" value="Genomic_DNA"/>
</dbReference>
<evidence type="ECO:0000256" key="1">
    <source>
        <dbReference type="ARBA" id="ARBA00000085"/>
    </source>
</evidence>
<feature type="compositionally biased region" description="Basic and acidic residues" evidence="8">
    <location>
        <begin position="939"/>
        <end position="955"/>
    </location>
</feature>
<organism evidence="11 12">
    <name type="scientific">Pedococcus aerophilus</name>
    <dbReference type="NCBI Taxonomy" id="436356"/>
    <lineage>
        <taxon>Bacteria</taxon>
        <taxon>Bacillati</taxon>
        <taxon>Actinomycetota</taxon>
        <taxon>Actinomycetes</taxon>
        <taxon>Micrococcales</taxon>
        <taxon>Intrasporangiaceae</taxon>
        <taxon>Pedococcus</taxon>
    </lineage>
</organism>
<evidence type="ECO:0000259" key="10">
    <source>
        <dbReference type="PROSITE" id="PS50109"/>
    </source>
</evidence>
<dbReference type="Pfam" id="PF02518">
    <property type="entry name" value="HATPase_c"/>
    <property type="match status" value="1"/>
</dbReference>
<evidence type="ECO:0000256" key="4">
    <source>
        <dbReference type="ARBA" id="ARBA00022679"/>
    </source>
</evidence>